<dbReference type="RefSeq" id="WP_034373005.1">
    <property type="nucleotide sequence ID" value="NZ_AWOR01000067.1"/>
</dbReference>
<dbReference type="Gene3D" id="3.30.420.10">
    <property type="entry name" value="Ribonuclease H-like superfamily/Ribonuclease H"/>
    <property type="match status" value="1"/>
</dbReference>
<dbReference type="PANTHER" id="PTHR36015:SF6">
    <property type="entry name" value="HOLLIDAY JUNCTION RESOLVASE MOC1, CHLOROPLASTIC-RELATED"/>
    <property type="match status" value="1"/>
</dbReference>
<dbReference type="Proteomes" id="UP000029553">
    <property type="component" value="Unassembled WGS sequence"/>
</dbReference>
<protein>
    <submittedName>
        <fullName evidence="1">Uncharacterized protein</fullName>
    </submittedName>
</protein>
<reference evidence="1 2" key="1">
    <citation type="submission" date="2013-09" db="EMBL/GenBank/DDBJ databases">
        <title>High correlation between genotypes and phenotypes of environmental bacteria Comamonas testosteroni strains.</title>
        <authorList>
            <person name="Liu L."/>
            <person name="Zhu W."/>
            <person name="Xia X."/>
            <person name="Xu B."/>
            <person name="Luo M."/>
            <person name="Wang G."/>
        </authorList>
    </citation>
    <scope>NUCLEOTIDE SEQUENCE [LARGE SCALE GENOMIC DNA]</scope>
    <source>
        <strain evidence="1 2">JL40</strain>
    </source>
</reference>
<dbReference type="AlphaFoldDB" id="A0A096FAX9"/>
<evidence type="ECO:0000313" key="1">
    <source>
        <dbReference type="EMBL" id="KGH27034.1"/>
    </source>
</evidence>
<proteinExistence type="predicted"/>
<dbReference type="InterPro" id="IPR045290">
    <property type="entry name" value="MOC1-like"/>
</dbReference>
<evidence type="ECO:0000313" key="2">
    <source>
        <dbReference type="Proteomes" id="UP000029553"/>
    </source>
</evidence>
<dbReference type="CDD" id="cd22992">
    <property type="entry name" value="MOC1"/>
    <property type="match status" value="1"/>
</dbReference>
<comment type="caution">
    <text evidence="1">The sequence shown here is derived from an EMBL/GenBank/DDBJ whole genome shotgun (WGS) entry which is preliminary data.</text>
</comment>
<dbReference type="InterPro" id="IPR036397">
    <property type="entry name" value="RNaseH_sf"/>
</dbReference>
<dbReference type="GO" id="GO:0008821">
    <property type="term" value="F:crossover junction DNA endonuclease activity"/>
    <property type="evidence" value="ECO:0007669"/>
    <property type="project" value="InterPro"/>
</dbReference>
<accession>A0A096FAX9</accession>
<name>A0A096FAX9_COMTE</name>
<organism evidence="1 2">
    <name type="scientific">Comamonas testosteroni</name>
    <name type="common">Pseudomonas testosteroni</name>
    <dbReference type="NCBI Taxonomy" id="285"/>
    <lineage>
        <taxon>Bacteria</taxon>
        <taxon>Pseudomonadati</taxon>
        <taxon>Pseudomonadota</taxon>
        <taxon>Betaproteobacteria</taxon>
        <taxon>Burkholderiales</taxon>
        <taxon>Comamonadaceae</taxon>
        <taxon>Comamonas</taxon>
    </lineage>
</organism>
<sequence length="166" mass="17972">MIIIGIDPGLTGACAVLDKAGVKAVFDLPTMPVPGAGPDSLVKRKIDGYALCQLLLKHCPAGEAKPQVFIERVIAMGGKNNSVQTQASLLRSLGAIETVVECLKWPVQHVPPQTWKKLFRLGSEKTKALEMARKLHPEAAGDLTRQKDHNRAEAVLLAHWGKVELV</sequence>
<dbReference type="PANTHER" id="PTHR36015">
    <property type="entry name" value="HOLLIDAY JUNCTION RESOLVASE MOC1, CHLOROPLASTIC-RELATED"/>
    <property type="match status" value="1"/>
</dbReference>
<dbReference type="EMBL" id="AWOR01000067">
    <property type="protein sequence ID" value="KGH27034.1"/>
    <property type="molecule type" value="Genomic_DNA"/>
</dbReference>
<gene>
    <name evidence="1" type="ORF">P353_19795</name>
</gene>
<dbReference type="GO" id="GO:0003676">
    <property type="term" value="F:nucleic acid binding"/>
    <property type="evidence" value="ECO:0007669"/>
    <property type="project" value="InterPro"/>
</dbReference>